<dbReference type="Pfam" id="PF13384">
    <property type="entry name" value="HTH_23"/>
    <property type="match status" value="1"/>
</dbReference>
<dbReference type="InterPro" id="IPR009057">
    <property type="entry name" value="Homeodomain-like_sf"/>
</dbReference>
<dbReference type="PANTHER" id="PTHR46564:SF1">
    <property type="entry name" value="TRANSPOSASE"/>
    <property type="match status" value="1"/>
</dbReference>
<dbReference type="RefSeq" id="WP_277862275.1">
    <property type="nucleotide sequence ID" value="NZ_JARRAG010000002.1"/>
</dbReference>
<dbReference type="SUPFAM" id="SSF46689">
    <property type="entry name" value="Homeodomain-like"/>
    <property type="match status" value="1"/>
</dbReference>
<evidence type="ECO:0000313" key="4">
    <source>
        <dbReference type="Proteomes" id="UP001216907"/>
    </source>
</evidence>
<proteinExistence type="predicted"/>
<dbReference type="InterPro" id="IPR047655">
    <property type="entry name" value="Transpos_IS630-like"/>
</dbReference>
<comment type="caution">
    <text evidence="3">The sequence shown here is derived from an EMBL/GenBank/DDBJ whole genome shotgun (WGS) entry which is preliminary data.</text>
</comment>
<gene>
    <name evidence="3" type="ORF">PZE19_19455</name>
</gene>
<feature type="domain" description="Tc1-like transposase DDE" evidence="1">
    <location>
        <begin position="171"/>
        <end position="317"/>
    </location>
</feature>
<dbReference type="NCBIfam" id="NF033545">
    <property type="entry name" value="transpos_IS630"/>
    <property type="match status" value="1"/>
</dbReference>
<dbReference type="Proteomes" id="UP001216907">
    <property type="component" value="Unassembled WGS sequence"/>
</dbReference>
<dbReference type="Pfam" id="PF13358">
    <property type="entry name" value="DDE_3"/>
    <property type="match status" value="1"/>
</dbReference>
<dbReference type="PANTHER" id="PTHR46564">
    <property type="entry name" value="TRANSPOSASE"/>
    <property type="match status" value="1"/>
</dbReference>
<evidence type="ECO:0000259" key="2">
    <source>
        <dbReference type="Pfam" id="PF13592"/>
    </source>
</evidence>
<dbReference type="Pfam" id="PF13592">
    <property type="entry name" value="HTH_33"/>
    <property type="match status" value="1"/>
</dbReference>
<dbReference type="InterPro" id="IPR038717">
    <property type="entry name" value="Tc1-like_DDE_dom"/>
</dbReference>
<dbReference type="InterPro" id="IPR025959">
    <property type="entry name" value="Winged_HTH_dom"/>
</dbReference>
<feature type="domain" description="Winged helix-turn helix" evidence="2">
    <location>
        <begin position="101"/>
        <end position="151"/>
    </location>
</feature>
<name>A0ABT6FEF8_9BACT</name>
<accession>A0ABT6FEF8</accession>
<sequence length="344" mass="39381">MIRIHLDETTRDELKALRRADLPHKVRDRIEMVTLSDVGWPAPRIAGHFGRHPQTVRDLLRSFLARGSSALHPSRSGPDPDLERRDRVEAALRELLRRGRTWTSGQLSRALTERDISLGARQVRRYLKRMGARYRRTGSTLRHKQDPAKAERARRVLANLKARAEAGLLKLYYLDECGFAPTLPTGCSWALRGERKLVEYEAPQGRRANAIAAYRPYDLSPRLEVFAAERTWDAYDLLGFLGALPCSRLPRVVVLDNAGLHTGRVVRAARARLAARRGIYLYFLPAYSPELNEIEPVFRQVKYQEMPRRSYTTRSGLREAVVTAFDGYGRRLRPKRVERPRPAA</sequence>
<dbReference type="EMBL" id="JARRAG010000002">
    <property type="protein sequence ID" value="MDG3005962.1"/>
    <property type="molecule type" value="Genomic_DNA"/>
</dbReference>
<dbReference type="Gene3D" id="3.30.420.10">
    <property type="entry name" value="Ribonuclease H-like superfamily/Ribonuclease H"/>
    <property type="match status" value="1"/>
</dbReference>
<protein>
    <submittedName>
        <fullName evidence="3">IS630 family transposase</fullName>
    </submittedName>
</protein>
<dbReference type="InterPro" id="IPR036397">
    <property type="entry name" value="RNaseH_sf"/>
</dbReference>
<keyword evidence="4" id="KW-1185">Reference proteome</keyword>
<reference evidence="3 4" key="1">
    <citation type="submission" date="2023-03" db="EMBL/GenBank/DDBJ databases">
        <title>Paludisphaera mucosa sp. nov. a novel planctomycete from northern fen.</title>
        <authorList>
            <person name="Ivanova A."/>
        </authorList>
    </citation>
    <scope>NUCLEOTIDE SEQUENCE [LARGE SCALE GENOMIC DNA]</scope>
    <source>
        <strain evidence="3 4">Pla2</strain>
    </source>
</reference>
<evidence type="ECO:0000259" key="1">
    <source>
        <dbReference type="Pfam" id="PF13358"/>
    </source>
</evidence>
<organism evidence="3 4">
    <name type="scientific">Paludisphaera mucosa</name>
    <dbReference type="NCBI Taxonomy" id="3030827"/>
    <lineage>
        <taxon>Bacteria</taxon>
        <taxon>Pseudomonadati</taxon>
        <taxon>Planctomycetota</taxon>
        <taxon>Planctomycetia</taxon>
        <taxon>Isosphaerales</taxon>
        <taxon>Isosphaeraceae</taxon>
        <taxon>Paludisphaera</taxon>
    </lineage>
</organism>
<evidence type="ECO:0000313" key="3">
    <source>
        <dbReference type="EMBL" id="MDG3005962.1"/>
    </source>
</evidence>